<sequence>MNYKIALLTKFCLILIGLIGTTLISCSDGSSLIESQADADESIEVDEITELINPIGQFVASGSMGNDRQSHYMVLLNDGRILTTGGRGKGVGGHRALVHPTAEIYDPATNKWEYTGEQSEGRTKNLVAVLPDGSVLAAGGERETTEGIRSAERWDPSNGTWSQTGDMIKARERSAWAQLLDGRVIVIGGFDT</sequence>
<proteinExistence type="predicted"/>
<organism evidence="3">
    <name type="scientific">marine metagenome</name>
    <dbReference type="NCBI Taxonomy" id="408172"/>
    <lineage>
        <taxon>unclassified sequences</taxon>
        <taxon>metagenomes</taxon>
        <taxon>ecological metagenomes</taxon>
    </lineage>
</organism>
<evidence type="ECO:0000313" key="3">
    <source>
        <dbReference type="EMBL" id="SVE24405.1"/>
    </source>
</evidence>
<reference evidence="3" key="1">
    <citation type="submission" date="2018-05" db="EMBL/GenBank/DDBJ databases">
        <authorList>
            <person name="Lanie J.A."/>
            <person name="Ng W.-L."/>
            <person name="Kazmierczak K.M."/>
            <person name="Andrzejewski T.M."/>
            <person name="Davidsen T.M."/>
            <person name="Wayne K.J."/>
            <person name="Tettelin H."/>
            <person name="Glass J.I."/>
            <person name="Rusch D."/>
            <person name="Podicherti R."/>
            <person name="Tsui H.-C.T."/>
            <person name="Winkler M.E."/>
        </authorList>
    </citation>
    <scope>NUCLEOTIDE SEQUENCE</scope>
</reference>
<dbReference type="AlphaFoldDB" id="A0A383BYR0"/>
<dbReference type="Pfam" id="PF01344">
    <property type="entry name" value="Kelch_1"/>
    <property type="match status" value="1"/>
</dbReference>
<feature type="non-terminal residue" evidence="3">
    <location>
        <position position="192"/>
    </location>
</feature>
<dbReference type="InterPro" id="IPR037293">
    <property type="entry name" value="Gal_Oxidase_central_sf"/>
</dbReference>
<gene>
    <name evidence="3" type="ORF">METZ01_LOCUS477259</name>
</gene>
<dbReference type="InterPro" id="IPR011043">
    <property type="entry name" value="Gal_Oxase/kelch_b-propeller"/>
</dbReference>
<keyword evidence="1" id="KW-0880">Kelch repeat</keyword>
<dbReference type="Gene3D" id="2.130.10.80">
    <property type="entry name" value="Galactose oxidase/kelch, beta-propeller"/>
    <property type="match status" value="2"/>
</dbReference>
<dbReference type="SMART" id="SM00612">
    <property type="entry name" value="Kelch"/>
    <property type="match status" value="2"/>
</dbReference>
<evidence type="ECO:0008006" key="4">
    <source>
        <dbReference type="Google" id="ProtNLM"/>
    </source>
</evidence>
<dbReference type="EMBL" id="UINC01203923">
    <property type="protein sequence ID" value="SVE24405.1"/>
    <property type="molecule type" value="Genomic_DNA"/>
</dbReference>
<dbReference type="PANTHER" id="PTHR24412:SF497">
    <property type="entry name" value="KELCH-LIKE PROTEIN 18"/>
    <property type="match status" value="1"/>
</dbReference>
<dbReference type="PANTHER" id="PTHR24412">
    <property type="entry name" value="KELCH PROTEIN"/>
    <property type="match status" value="1"/>
</dbReference>
<accession>A0A383BYR0</accession>
<dbReference type="SUPFAM" id="SSF50965">
    <property type="entry name" value="Galactose oxidase, central domain"/>
    <property type="match status" value="1"/>
</dbReference>
<evidence type="ECO:0000256" key="1">
    <source>
        <dbReference type="ARBA" id="ARBA00022441"/>
    </source>
</evidence>
<keyword evidence="2" id="KW-0677">Repeat</keyword>
<name>A0A383BYR0_9ZZZZ</name>
<protein>
    <recommendedName>
        <fullName evidence="4">Galactose oxidase</fullName>
    </recommendedName>
</protein>
<dbReference type="PROSITE" id="PS51257">
    <property type="entry name" value="PROKAR_LIPOPROTEIN"/>
    <property type="match status" value="1"/>
</dbReference>
<evidence type="ECO:0000256" key="2">
    <source>
        <dbReference type="ARBA" id="ARBA00022737"/>
    </source>
</evidence>
<dbReference type="InterPro" id="IPR006652">
    <property type="entry name" value="Kelch_1"/>
</dbReference>